<feature type="region of interest" description="Disordered" evidence="1">
    <location>
        <begin position="87"/>
        <end position="126"/>
    </location>
</feature>
<gene>
    <name evidence="2" type="ORF">VNO77_03181</name>
</gene>
<keyword evidence="3" id="KW-1185">Reference proteome</keyword>
<evidence type="ECO:0000313" key="3">
    <source>
        <dbReference type="Proteomes" id="UP001367508"/>
    </source>
</evidence>
<sequence>MHQQPTWLFEEWSWYAKKVIEYLKSSILIYIRHMNEKAAMASSLSQSHTIPSAQVTYRLRCDQSVAGSPSALGRAFNPYLMNLLGRESDDDLNNQGGSPTRSPCDHGDRRYGEFVLEGAGPNQGWP</sequence>
<feature type="compositionally biased region" description="Basic and acidic residues" evidence="1">
    <location>
        <begin position="103"/>
        <end position="112"/>
    </location>
</feature>
<reference evidence="2 3" key="1">
    <citation type="submission" date="2024-01" db="EMBL/GenBank/DDBJ databases">
        <title>The genomes of 5 underutilized Papilionoideae crops provide insights into root nodulation and disease resistanc.</title>
        <authorList>
            <person name="Jiang F."/>
        </authorList>
    </citation>
    <scope>NUCLEOTIDE SEQUENCE [LARGE SCALE GENOMIC DNA]</scope>
    <source>
        <strain evidence="2">LVBAO_FW01</strain>
        <tissue evidence="2">Leaves</tissue>
    </source>
</reference>
<evidence type="ECO:0000256" key="1">
    <source>
        <dbReference type="SAM" id="MobiDB-lite"/>
    </source>
</evidence>
<protein>
    <submittedName>
        <fullName evidence="2">Uncharacterized protein</fullName>
    </submittedName>
</protein>
<dbReference type="AlphaFoldDB" id="A0AAN9MZ84"/>
<proteinExistence type="predicted"/>
<accession>A0AAN9MZ84</accession>
<dbReference type="Proteomes" id="UP001367508">
    <property type="component" value="Unassembled WGS sequence"/>
</dbReference>
<evidence type="ECO:0000313" key="2">
    <source>
        <dbReference type="EMBL" id="KAK7361138.1"/>
    </source>
</evidence>
<organism evidence="2 3">
    <name type="scientific">Canavalia gladiata</name>
    <name type="common">Sword bean</name>
    <name type="synonym">Dolichos gladiatus</name>
    <dbReference type="NCBI Taxonomy" id="3824"/>
    <lineage>
        <taxon>Eukaryota</taxon>
        <taxon>Viridiplantae</taxon>
        <taxon>Streptophyta</taxon>
        <taxon>Embryophyta</taxon>
        <taxon>Tracheophyta</taxon>
        <taxon>Spermatophyta</taxon>
        <taxon>Magnoliopsida</taxon>
        <taxon>eudicotyledons</taxon>
        <taxon>Gunneridae</taxon>
        <taxon>Pentapetalae</taxon>
        <taxon>rosids</taxon>
        <taxon>fabids</taxon>
        <taxon>Fabales</taxon>
        <taxon>Fabaceae</taxon>
        <taxon>Papilionoideae</taxon>
        <taxon>50 kb inversion clade</taxon>
        <taxon>NPAAA clade</taxon>
        <taxon>indigoferoid/millettioid clade</taxon>
        <taxon>Phaseoleae</taxon>
        <taxon>Canavalia</taxon>
    </lineage>
</organism>
<comment type="caution">
    <text evidence="2">The sequence shown here is derived from an EMBL/GenBank/DDBJ whole genome shotgun (WGS) entry which is preliminary data.</text>
</comment>
<dbReference type="EMBL" id="JAYMYQ010000001">
    <property type="protein sequence ID" value="KAK7361138.1"/>
    <property type="molecule type" value="Genomic_DNA"/>
</dbReference>
<name>A0AAN9MZ84_CANGL</name>